<gene>
    <name evidence="2" type="ORF">g.74366</name>
</gene>
<organism evidence="2">
    <name type="scientific">Anthurium amnicola</name>
    <dbReference type="NCBI Taxonomy" id="1678845"/>
    <lineage>
        <taxon>Eukaryota</taxon>
        <taxon>Viridiplantae</taxon>
        <taxon>Streptophyta</taxon>
        <taxon>Embryophyta</taxon>
        <taxon>Tracheophyta</taxon>
        <taxon>Spermatophyta</taxon>
        <taxon>Magnoliopsida</taxon>
        <taxon>Liliopsida</taxon>
        <taxon>Araceae</taxon>
        <taxon>Pothoideae</taxon>
        <taxon>Potheae</taxon>
        <taxon>Anthurium</taxon>
    </lineage>
</organism>
<dbReference type="AlphaFoldDB" id="A0A1D1XGT6"/>
<dbReference type="EMBL" id="GDJX01026308">
    <property type="protein sequence ID" value="JAT41628.1"/>
    <property type="molecule type" value="Transcribed_RNA"/>
</dbReference>
<sequence>MLFAFMVNGDWRKKRLPVSRRHLLCSSVIARCTFLTAQAMVLVESNSSLLLVVLVAVPLRHLPMVRSPSSLLSTELLFFTLPPQPEIVTGFRHRHHHHHTAEDNDRRRWVDAGERRLACEPGHGGRAHHAGDGPPAPPGCPARRRHRLRPPPAFLLPCLVNHIKPRSPPRREGITRDRFGFAAAAAAARRCHRLLHVS</sequence>
<evidence type="ECO:0000313" key="2">
    <source>
        <dbReference type="EMBL" id="JAT41628.1"/>
    </source>
</evidence>
<protein>
    <submittedName>
        <fullName evidence="2">Uncharacterized protein</fullName>
    </submittedName>
</protein>
<name>A0A1D1XGT6_9ARAE</name>
<feature type="region of interest" description="Disordered" evidence="1">
    <location>
        <begin position="120"/>
        <end position="145"/>
    </location>
</feature>
<evidence type="ECO:0000256" key="1">
    <source>
        <dbReference type="SAM" id="MobiDB-lite"/>
    </source>
</evidence>
<accession>A0A1D1XGT6</accession>
<reference evidence="2" key="1">
    <citation type="submission" date="2015-07" db="EMBL/GenBank/DDBJ databases">
        <title>Transcriptome Assembly of Anthurium amnicola.</title>
        <authorList>
            <person name="Suzuki J."/>
        </authorList>
    </citation>
    <scope>NUCLEOTIDE SEQUENCE</scope>
</reference>
<proteinExistence type="predicted"/>